<evidence type="ECO:0000256" key="1">
    <source>
        <dbReference type="ARBA" id="ARBA00004141"/>
    </source>
</evidence>
<dbReference type="EMBL" id="CP034891">
    <property type="protein sequence ID" value="QCI17574.1"/>
    <property type="molecule type" value="Genomic_DNA"/>
</dbReference>
<keyword evidence="3" id="KW-0812">Transmembrane</keyword>
<evidence type="ECO:0000256" key="4">
    <source>
        <dbReference type="ARBA" id="ARBA00022989"/>
    </source>
</evidence>
<gene>
    <name evidence="6" type="ORF">D9V61_00835</name>
</gene>
<dbReference type="OrthoDB" id="9783692at2"/>
<comment type="similarity">
    <text evidence="2">Belongs to the TerC family.</text>
</comment>
<name>A0A4D6XRM8_9GAMM</name>
<dbReference type="GO" id="GO:0016020">
    <property type="term" value="C:membrane"/>
    <property type="evidence" value="ECO:0007669"/>
    <property type="project" value="UniProtKB-SubCell"/>
</dbReference>
<evidence type="ECO:0000313" key="7">
    <source>
        <dbReference type="Proteomes" id="UP000298660"/>
    </source>
</evidence>
<reference evidence="6 7" key="2">
    <citation type="submission" date="2019-05" db="EMBL/GenBank/DDBJ databases">
        <title>Genome evolution of the obligate endosymbiont Buchnera aphidicola.</title>
        <authorList>
            <person name="Moran N.A."/>
        </authorList>
    </citation>
    <scope>NUCLEOTIDE SEQUENCE [LARGE SCALE GENOMIC DNA]</scope>
    <source>
        <strain evidence="6 7">Ala</strain>
    </source>
</reference>
<accession>A0A4D6XRM8</accession>
<dbReference type="Pfam" id="PF03741">
    <property type="entry name" value="TerC"/>
    <property type="match status" value="1"/>
</dbReference>
<proteinExistence type="inferred from homology"/>
<organism evidence="6 7">
    <name type="scientific">Buchnera aphidicola</name>
    <name type="common">Acyrthosiphon lactucae</name>
    <dbReference type="NCBI Taxonomy" id="1241832"/>
    <lineage>
        <taxon>Bacteria</taxon>
        <taxon>Pseudomonadati</taxon>
        <taxon>Pseudomonadota</taxon>
        <taxon>Gammaproteobacteria</taxon>
        <taxon>Enterobacterales</taxon>
        <taxon>Erwiniaceae</taxon>
        <taxon>Buchnera</taxon>
    </lineage>
</organism>
<keyword evidence="5" id="KW-0472">Membrane</keyword>
<dbReference type="Proteomes" id="UP000298660">
    <property type="component" value="Chromosome"/>
</dbReference>
<protein>
    <submittedName>
        <fullName evidence="6">Uncharacterized protein</fullName>
    </submittedName>
</protein>
<evidence type="ECO:0000256" key="3">
    <source>
        <dbReference type="ARBA" id="ARBA00022692"/>
    </source>
</evidence>
<reference evidence="6 7" key="1">
    <citation type="submission" date="2018-12" db="EMBL/GenBank/DDBJ databases">
        <authorList>
            <person name="Chong R.A."/>
        </authorList>
    </citation>
    <scope>NUCLEOTIDE SEQUENCE [LARGE SCALE GENOMIC DNA]</scope>
    <source>
        <strain evidence="6 7">Ala</strain>
    </source>
</reference>
<evidence type="ECO:0000256" key="2">
    <source>
        <dbReference type="ARBA" id="ARBA00007511"/>
    </source>
</evidence>
<keyword evidence="4" id="KW-1133">Transmembrane helix</keyword>
<dbReference type="PANTHER" id="PTHR30238:SF0">
    <property type="entry name" value="THYLAKOID MEMBRANE PROTEIN TERC, CHLOROPLASTIC"/>
    <property type="match status" value="1"/>
</dbReference>
<dbReference type="InterPro" id="IPR005496">
    <property type="entry name" value="Integral_membrane_TerC"/>
</dbReference>
<sequence>MLCLFGFLFLLTNLKFIFFKKNKFKRKNISIPWISNIFRISKNINSEKFSIINNKFFTTPLFLSLITIELSDIVFTVDSIPAIFSITDNFFIVLSSNIFSVLALRSMYFFCLLC</sequence>
<dbReference type="PANTHER" id="PTHR30238">
    <property type="entry name" value="MEMBRANE BOUND PREDICTED REDOX MODULATOR"/>
    <property type="match status" value="1"/>
</dbReference>
<dbReference type="AlphaFoldDB" id="A0A4D6XRM8"/>
<comment type="subcellular location">
    <subcellularLocation>
        <location evidence="1">Membrane</location>
        <topology evidence="1">Multi-pass membrane protein</topology>
    </subcellularLocation>
</comment>
<evidence type="ECO:0000256" key="5">
    <source>
        <dbReference type="ARBA" id="ARBA00023136"/>
    </source>
</evidence>
<evidence type="ECO:0000313" key="6">
    <source>
        <dbReference type="EMBL" id="QCI17574.1"/>
    </source>
</evidence>